<reference evidence="2" key="1">
    <citation type="journal article" date="2020" name="Stud. Mycol.">
        <title>101 Dothideomycetes genomes: a test case for predicting lifestyles and emergence of pathogens.</title>
        <authorList>
            <person name="Haridas S."/>
            <person name="Albert R."/>
            <person name="Binder M."/>
            <person name="Bloem J."/>
            <person name="Labutti K."/>
            <person name="Salamov A."/>
            <person name="Andreopoulos B."/>
            <person name="Baker S."/>
            <person name="Barry K."/>
            <person name="Bills G."/>
            <person name="Bluhm B."/>
            <person name="Cannon C."/>
            <person name="Castanera R."/>
            <person name="Culley D."/>
            <person name="Daum C."/>
            <person name="Ezra D."/>
            <person name="Gonzalez J."/>
            <person name="Henrissat B."/>
            <person name="Kuo A."/>
            <person name="Liang C."/>
            <person name="Lipzen A."/>
            <person name="Lutzoni F."/>
            <person name="Magnuson J."/>
            <person name="Mondo S."/>
            <person name="Nolan M."/>
            <person name="Ohm R."/>
            <person name="Pangilinan J."/>
            <person name="Park H.-J."/>
            <person name="Ramirez L."/>
            <person name="Alfaro M."/>
            <person name="Sun H."/>
            <person name="Tritt A."/>
            <person name="Yoshinaga Y."/>
            <person name="Zwiers L.-H."/>
            <person name="Turgeon B."/>
            <person name="Goodwin S."/>
            <person name="Spatafora J."/>
            <person name="Crous P."/>
            <person name="Grigoriev I."/>
        </authorList>
    </citation>
    <scope>NUCLEOTIDE SEQUENCE</scope>
    <source>
        <strain evidence="2">CBS 122368</strain>
    </source>
</reference>
<protein>
    <submittedName>
        <fullName evidence="2">Uncharacterized protein</fullName>
    </submittedName>
</protein>
<accession>A0A6A6IJU8</accession>
<evidence type="ECO:0000313" key="2">
    <source>
        <dbReference type="EMBL" id="KAF2250854.1"/>
    </source>
</evidence>
<evidence type="ECO:0000313" key="3">
    <source>
        <dbReference type="Proteomes" id="UP000800094"/>
    </source>
</evidence>
<sequence length="105" mass="11640">MFSGAFLHTISFSLEFLISISFVQLSRCHVRCRRPARYLTVRHLFLSPEANVLLATGNDLQQAACSSAQLYATNICINHPGRDSSLLNAAWFVSSTFPPGTLLPR</sequence>
<keyword evidence="1" id="KW-0812">Transmembrane</keyword>
<dbReference type="RefSeq" id="XP_033685858.1">
    <property type="nucleotide sequence ID" value="XM_033821384.1"/>
</dbReference>
<proteinExistence type="predicted"/>
<dbReference type="Proteomes" id="UP000800094">
    <property type="component" value="Unassembled WGS sequence"/>
</dbReference>
<organism evidence="2 3">
    <name type="scientific">Trematosphaeria pertusa</name>
    <dbReference type="NCBI Taxonomy" id="390896"/>
    <lineage>
        <taxon>Eukaryota</taxon>
        <taxon>Fungi</taxon>
        <taxon>Dikarya</taxon>
        <taxon>Ascomycota</taxon>
        <taxon>Pezizomycotina</taxon>
        <taxon>Dothideomycetes</taxon>
        <taxon>Pleosporomycetidae</taxon>
        <taxon>Pleosporales</taxon>
        <taxon>Massarineae</taxon>
        <taxon>Trematosphaeriaceae</taxon>
        <taxon>Trematosphaeria</taxon>
    </lineage>
</organism>
<keyword evidence="1" id="KW-0472">Membrane</keyword>
<evidence type="ECO:0000256" key="1">
    <source>
        <dbReference type="SAM" id="Phobius"/>
    </source>
</evidence>
<gene>
    <name evidence="2" type="ORF">BU26DRAFT_271374</name>
</gene>
<keyword evidence="1" id="KW-1133">Transmembrane helix</keyword>
<dbReference type="EMBL" id="ML987193">
    <property type="protein sequence ID" value="KAF2250854.1"/>
    <property type="molecule type" value="Genomic_DNA"/>
</dbReference>
<dbReference type="AlphaFoldDB" id="A0A6A6IJU8"/>
<dbReference type="GeneID" id="54574714"/>
<keyword evidence="3" id="KW-1185">Reference proteome</keyword>
<name>A0A6A6IJU8_9PLEO</name>
<feature type="transmembrane region" description="Helical" evidence="1">
    <location>
        <begin position="6"/>
        <end position="25"/>
    </location>
</feature>